<organism evidence="2">
    <name type="scientific">Cladocopium goreaui</name>
    <dbReference type="NCBI Taxonomy" id="2562237"/>
    <lineage>
        <taxon>Eukaryota</taxon>
        <taxon>Sar</taxon>
        <taxon>Alveolata</taxon>
        <taxon>Dinophyceae</taxon>
        <taxon>Suessiales</taxon>
        <taxon>Symbiodiniaceae</taxon>
        <taxon>Cladocopium</taxon>
    </lineage>
</organism>
<reference evidence="2" key="1">
    <citation type="submission" date="2022-10" db="EMBL/GenBank/DDBJ databases">
        <authorList>
            <person name="Chen Y."/>
            <person name="Dougan E. K."/>
            <person name="Chan C."/>
            <person name="Rhodes N."/>
            <person name="Thang M."/>
        </authorList>
    </citation>
    <scope>NUCLEOTIDE SEQUENCE</scope>
</reference>
<dbReference type="EMBL" id="CAMXCT010002178">
    <property type="protein sequence ID" value="CAI3996224.1"/>
    <property type="molecule type" value="Genomic_DNA"/>
</dbReference>
<gene>
    <name evidence="2" type="ORF">C1SCF055_LOCUS22719</name>
</gene>
<proteinExistence type="predicted"/>
<dbReference type="Proteomes" id="UP001152797">
    <property type="component" value="Unassembled WGS sequence"/>
</dbReference>
<protein>
    <submittedName>
        <fullName evidence="4">Ankyrin-3</fullName>
    </submittedName>
</protein>
<dbReference type="OrthoDB" id="443289at2759"/>
<dbReference type="SUPFAM" id="SSF51294">
    <property type="entry name" value="Hedgehog/intein (Hint) domain"/>
    <property type="match status" value="1"/>
</dbReference>
<dbReference type="EMBL" id="CAMXCT030002178">
    <property type="protein sequence ID" value="CAL4783536.1"/>
    <property type="molecule type" value="Genomic_DNA"/>
</dbReference>
<name>A0A9P1CQ04_9DINO</name>
<dbReference type="InterPro" id="IPR036844">
    <property type="entry name" value="Hint_dom_sf"/>
</dbReference>
<keyword evidence="5" id="KW-1185">Reference proteome</keyword>
<evidence type="ECO:0000313" key="3">
    <source>
        <dbReference type="EMBL" id="CAL1149599.1"/>
    </source>
</evidence>
<evidence type="ECO:0000313" key="2">
    <source>
        <dbReference type="EMBL" id="CAI3996224.1"/>
    </source>
</evidence>
<evidence type="ECO:0000256" key="1">
    <source>
        <dbReference type="SAM" id="MobiDB-lite"/>
    </source>
</evidence>
<accession>A0A9P1CQ04</accession>
<dbReference type="AlphaFoldDB" id="A0A9P1CQ04"/>
<sequence length="436" mass="47194">MESASDFRRIYAKVQVLLERWPHAEGVERKALLSSVKEIKEMNLEEKDILSMADFAVGMAGRFPELQDGYDRKCASAASDLLFLLRPIEEKLLPSKGAADWRIWEIFAAAEVQRKQICVLARYAGCFKGESSDTCGISKSPLAMSTEKKLADLVAAFKDVQSQLEGHISSEKPTYSCSSKLASRASEIARELRSLPDLPASPESSEPGSWSLVEDTATAADVVAEVAGDVAGDVGSVASCWSVESQLSYLSGHGGPHCFLPPYLFQHVQSADESSSKSVVWAAAKDLQRGAKIVSADGDLIEVIKAEVQKTTKLVELELDQAVPFSTTPNHRIMVPSDGDDATVKAIDLKLGSWVMCSDGMAKKVIGMKLIHVESQEVLAITFHPDKAVACFPPPQEPLVLTKGLTPKPIRRGIRRGGAGHELVSLPDTAPGEYED</sequence>
<reference evidence="3" key="2">
    <citation type="submission" date="2024-04" db="EMBL/GenBank/DDBJ databases">
        <authorList>
            <person name="Chen Y."/>
            <person name="Shah S."/>
            <person name="Dougan E. K."/>
            <person name="Thang M."/>
            <person name="Chan C."/>
        </authorList>
    </citation>
    <scope>NUCLEOTIDE SEQUENCE [LARGE SCALE GENOMIC DNA]</scope>
</reference>
<comment type="caution">
    <text evidence="2">The sequence shown here is derived from an EMBL/GenBank/DDBJ whole genome shotgun (WGS) entry which is preliminary data.</text>
</comment>
<dbReference type="Gene3D" id="2.170.16.10">
    <property type="entry name" value="Hedgehog/Intein (Hint) domain"/>
    <property type="match status" value="1"/>
</dbReference>
<dbReference type="EMBL" id="CAMXCT020002178">
    <property type="protein sequence ID" value="CAL1149599.1"/>
    <property type="molecule type" value="Genomic_DNA"/>
</dbReference>
<feature type="region of interest" description="Disordered" evidence="1">
    <location>
        <begin position="413"/>
        <end position="436"/>
    </location>
</feature>
<evidence type="ECO:0000313" key="4">
    <source>
        <dbReference type="EMBL" id="CAL4783536.1"/>
    </source>
</evidence>
<evidence type="ECO:0000313" key="5">
    <source>
        <dbReference type="Proteomes" id="UP001152797"/>
    </source>
</evidence>